<keyword evidence="10" id="KW-1185">Reference proteome</keyword>
<keyword evidence="1 8" id="KW-0479">Metal-binding</keyword>
<feature type="binding site" evidence="8">
    <location>
        <begin position="34"/>
        <end position="41"/>
    </location>
    <ligand>
        <name>ATP</name>
        <dbReference type="ChEBI" id="CHEBI:30616"/>
    </ligand>
</feature>
<dbReference type="GO" id="GO:0016887">
    <property type="term" value="F:ATP hydrolysis activity"/>
    <property type="evidence" value="ECO:0007669"/>
    <property type="project" value="UniProtKB-UniRule"/>
</dbReference>
<dbReference type="SUPFAM" id="SSF52540">
    <property type="entry name" value="P-loop containing nucleoside triphosphate hydrolases"/>
    <property type="match status" value="1"/>
</dbReference>
<reference key="2">
    <citation type="submission" date="2011-03" db="EMBL/GenBank/DDBJ databases">
        <title>Complete genome sequence of the thermoacidophilic crenarchaeon Thermoproteus uzoniensis 768-20.</title>
        <authorList>
            <person name="Mardanov A.V."/>
            <person name="Gumerov V.M."/>
            <person name="Beletsky A.V."/>
            <person name="Prokofeva M.I."/>
            <person name="Bonch-Osmolovskaya E.A."/>
            <person name="Ravin N.V."/>
            <person name="Skryabin K.G."/>
        </authorList>
    </citation>
    <scope>NUCLEOTIDE SEQUENCE</scope>
    <source>
        <strain>768-20</strain>
    </source>
</reference>
<evidence type="ECO:0000256" key="8">
    <source>
        <dbReference type="HAMAP-Rule" id="MF_02040"/>
    </source>
</evidence>
<dbReference type="GO" id="GO:0051539">
    <property type="term" value="F:4 iron, 4 sulfur cluster binding"/>
    <property type="evidence" value="ECO:0007669"/>
    <property type="project" value="TreeGrafter"/>
</dbReference>
<dbReference type="OrthoDB" id="8297at2157"/>
<evidence type="ECO:0000256" key="7">
    <source>
        <dbReference type="ARBA" id="ARBA00074706"/>
    </source>
</evidence>
<dbReference type="GO" id="GO:0046872">
    <property type="term" value="F:metal ion binding"/>
    <property type="evidence" value="ECO:0007669"/>
    <property type="project" value="UniProtKB-KW"/>
</dbReference>
<evidence type="ECO:0000256" key="5">
    <source>
        <dbReference type="ARBA" id="ARBA00023014"/>
    </source>
</evidence>
<dbReference type="KEGG" id="tuz:TUZN_1592"/>
<dbReference type="EMBL" id="CP002590">
    <property type="protein sequence ID" value="AEA13059.1"/>
    <property type="molecule type" value="Genomic_DNA"/>
</dbReference>
<dbReference type="Proteomes" id="UP000008138">
    <property type="component" value="Chromosome"/>
</dbReference>
<organism evidence="9 10">
    <name type="scientific">Thermoproteus uzoniensis (strain 768-20)</name>
    <dbReference type="NCBI Taxonomy" id="999630"/>
    <lineage>
        <taxon>Archaea</taxon>
        <taxon>Thermoproteota</taxon>
        <taxon>Thermoprotei</taxon>
        <taxon>Thermoproteales</taxon>
        <taxon>Thermoproteaceae</taxon>
        <taxon>Thermoproteus</taxon>
    </lineage>
</organism>
<dbReference type="RefSeq" id="WP_013680394.1">
    <property type="nucleotide sequence ID" value="NC_015315.1"/>
</dbReference>
<dbReference type="GO" id="GO:0005524">
    <property type="term" value="F:ATP binding"/>
    <property type="evidence" value="ECO:0007669"/>
    <property type="project" value="UniProtKB-UniRule"/>
</dbReference>
<protein>
    <recommendedName>
        <fullName evidence="7 8">Iron-sulfur cluster carrier protein</fullName>
    </recommendedName>
</protein>
<dbReference type="HAMAP" id="MF_02040">
    <property type="entry name" value="Mrp_NBP35"/>
    <property type="match status" value="1"/>
</dbReference>
<comment type="subunit">
    <text evidence="8">Homodimer.</text>
</comment>
<dbReference type="Pfam" id="PF10609">
    <property type="entry name" value="ParA"/>
    <property type="match status" value="1"/>
</dbReference>
<reference evidence="9 10" key="1">
    <citation type="journal article" date="2011" name="J. Bacteriol.">
        <title>Complete genome sequence of the thermoacidophilic crenarchaeon Thermoproteus uzoniensis 768-20.</title>
        <authorList>
            <person name="Mardanov A.V."/>
            <person name="Gumerov V.M."/>
            <person name="Beletsky A.V."/>
            <person name="Prokofeva M.I."/>
            <person name="Bonch-Osmolovskaya E.A."/>
            <person name="Ravin N.V."/>
            <person name="Skryabin K.G."/>
        </authorList>
    </citation>
    <scope>NUCLEOTIDE SEQUENCE [LARGE SCALE GENOMIC DNA]</scope>
    <source>
        <strain evidence="9 10">768-20</strain>
    </source>
</reference>
<evidence type="ECO:0000256" key="1">
    <source>
        <dbReference type="ARBA" id="ARBA00022723"/>
    </source>
</evidence>
<evidence type="ECO:0000313" key="10">
    <source>
        <dbReference type="Proteomes" id="UP000008138"/>
    </source>
</evidence>
<dbReference type="STRING" id="999630.TUZN_1592"/>
<evidence type="ECO:0000256" key="4">
    <source>
        <dbReference type="ARBA" id="ARBA00023004"/>
    </source>
</evidence>
<dbReference type="InterPro" id="IPR000808">
    <property type="entry name" value="Mrp-like_CS"/>
</dbReference>
<name>F2L2L1_THEU7</name>
<dbReference type="AlphaFoldDB" id="F2L2L1"/>
<dbReference type="CDD" id="cd02037">
    <property type="entry name" value="Mrp_NBP35"/>
    <property type="match status" value="1"/>
</dbReference>
<accession>F2L2L1</accession>
<gene>
    <name evidence="9" type="ordered locus">TUZN_1592</name>
</gene>
<dbReference type="PANTHER" id="PTHR42961:SF2">
    <property type="entry name" value="IRON-SULFUR PROTEIN NUBPL"/>
    <property type="match status" value="1"/>
</dbReference>
<dbReference type="InterPro" id="IPR033756">
    <property type="entry name" value="YlxH/NBP35"/>
</dbReference>
<evidence type="ECO:0000313" key="9">
    <source>
        <dbReference type="EMBL" id="AEA13059.1"/>
    </source>
</evidence>
<dbReference type="InterPro" id="IPR027417">
    <property type="entry name" value="P-loop_NTPase"/>
</dbReference>
<evidence type="ECO:0000256" key="6">
    <source>
        <dbReference type="ARBA" id="ARBA00058094"/>
    </source>
</evidence>
<dbReference type="HOGENOM" id="CLU_024839_0_2_2"/>
<dbReference type="PROSITE" id="PS01215">
    <property type="entry name" value="MRP"/>
    <property type="match status" value="1"/>
</dbReference>
<sequence>MSNIRVNIRGGAAPPGSLADYLKSVKVKLVTISGKGGVGKSLVTAAVGLGLALRGYRVGILDGDIYGPTIPKLLGVTDSALYVDSKTGKIVPVSGPFGVKVVSIDFMLPSEDTAVIWRGALVTQALRDFISQVDWGSLDVLMVDLPPGTGDAPLTIAQSLQGGIDGSIIVTIPSEISRRIVVKAIDFSRKVQIPVAGIVENMCCFVCPDNGKTYYIFGEGAGKRIAEKAGVPFLGQIPMDPLLSKHLDEGKLHEFLTLDNGTVKHIMSIVDALASKYADKLRQEIKEEKPKRISLMKLPGEDEEQGE</sequence>
<keyword evidence="4 8" id="KW-0408">Iron</keyword>
<dbReference type="InterPro" id="IPR044304">
    <property type="entry name" value="NUBPL-like"/>
</dbReference>
<keyword evidence="3 8" id="KW-0067">ATP-binding</keyword>
<dbReference type="PANTHER" id="PTHR42961">
    <property type="entry name" value="IRON-SULFUR PROTEIN NUBPL"/>
    <property type="match status" value="1"/>
</dbReference>
<dbReference type="Gene3D" id="3.40.50.300">
    <property type="entry name" value="P-loop containing nucleotide triphosphate hydrolases"/>
    <property type="match status" value="1"/>
</dbReference>
<keyword evidence="8" id="KW-0378">Hydrolase</keyword>
<keyword evidence="5 8" id="KW-0411">Iron-sulfur</keyword>
<comment type="similarity">
    <text evidence="8">Belongs to the Mrp/NBP35 ATP-binding proteins family.</text>
</comment>
<dbReference type="eggNOG" id="arCOG00585">
    <property type="taxonomic scope" value="Archaea"/>
</dbReference>
<comment type="function">
    <text evidence="6 8">Binds and transfers iron-sulfur (Fe-S) clusters to target apoproteins. Can hydrolyze ATP.</text>
</comment>
<dbReference type="FunFam" id="3.40.50.300:FF:001119">
    <property type="entry name" value="Iron-sulfur cluster carrier protein"/>
    <property type="match status" value="1"/>
</dbReference>
<dbReference type="InterPro" id="IPR019591">
    <property type="entry name" value="Mrp/NBP35_ATP-bd"/>
</dbReference>
<keyword evidence="2 8" id="KW-0547">Nucleotide-binding</keyword>
<dbReference type="GO" id="GO:0016226">
    <property type="term" value="P:iron-sulfur cluster assembly"/>
    <property type="evidence" value="ECO:0007669"/>
    <property type="project" value="InterPro"/>
</dbReference>
<proteinExistence type="inferred from homology"/>
<evidence type="ECO:0000256" key="2">
    <source>
        <dbReference type="ARBA" id="ARBA00022741"/>
    </source>
</evidence>
<dbReference type="GO" id="GO:0140663">
    <property type="term" value="F:ATP-dependent FeS chaperone activity"/>
    <property type="evidence" value="ECO:0007669"/>
    <property type="project" value="InterPro"/>
</dbReference>
<evidence type="ECO:0000256" key="3">
    <source>
        <dbReference type="ARBA" id="ARBA00022840"/>
    </source>
</evidence>
<dbReference type="GeneID" id="10361112"/>